<dbReference type="SFLD" id="SFLDS00029">
    <property type="entry name" value="Radical_SAM"/>
    <property type="match status" value="1"/>
</dbReference>
<dbReference type="NCBIfam" id="NF004019">
    <property type="entry name" value="PRK05481.1"/>
    <property type="match status" value="1"/>
</dbReference>
<comment type="catalytic activity">
    <reaction evidence="7 8">
        <text>[[Fe-S] cluster scaffold protein carrying a second [4Fe-4S](2+) cluster] + N(6)-octanoyl-L-lysyl-[protein] + 2 oxidized [2Fe-2S]-[ferredoxin] + 2 S-adenosyl-L-methionine + 4 H(+) = [[Fe-S] cluster scaffold protein] + N(6)-[(R)-dihydrolipoyl]-L-lysyl-[protein] + 4 Fe(3+) + 2 hydrogen sulfide + 2 5'-deoxyadenosine + 2 L-methionine + 2 reduced [2Fe-2S]-[ferredoxin]</text>
        <dbReference type="Rhea" id="RHEA:16585"/>
        <dbReference type="Rhea" id="RHEA-COMP:9928"/>
        <dbReference type="Rhea" id="RHEA-COMP:10000"/>
        <dbReference type="Rhea" id="RHEA-COMP:10001"/>
        <dbReference type="Rhea" id="RHEA-COMP:10475"/>
        <dbReference type="Rhea" id="RHEA-COMP:14568"/>
        <dbReference type="Rhea" id="RHEA-COMP:14569"/>
        <dbReference type="ChEBI" id="CHEBI:15378"/>
        <dbReference type="ChEBI" id="CHEBI:17319"/>
        <dbReference type="ChEBI" id="CHEBI:29034"/>
        <dbReference type="ChEBI" id="CHEBI:29919"/>
        <dbReference type="ChEBI" id="CHEBI:33722"/>
        <dbReference type="ChEBI" id="CHEBI:33737"/>
        <dbReference type="ChEBI" id="CHEBI:33738"/>
        <dbReference type="ChEBI" id="CHEBI:57844"/>
        <dbReference type="ChEBI" id="CHEBI:59789"/>
        <dbReference type="ChEBI" id="CHEBI:78809"/>
        <dbReference type="ChEBI" id="CHEBI:83100"/>
        <dbReference type="EC" id="2.8.1.8"/>
    </reaction>
</comment>
<gene>
    <name evidence="8 10" type="primary">lipA</name>
    <name evidence="10" type="ORF">ACFL27_02690</name>
</gene>
<dbReference type="InterPro" id="IPR007197">
    <property type="entry name" value="rSAM"/>
</dbReference>
<dbReference type="SMART" id="SM00729">
    <property type="entry name" value="Elp3"/>
    <property type="match status" value="1"/>
</dbReference>
<sequence>MTVLKNDRQRIKRLPPWLKVPLPGQHHYRRVRTLLKAEGLNTVCQSARCPNIGECFGSGTATFLILGKICTRKCQFCSVEKGTPQPLDDEEPQRVAHAVSQLQLKYAVITSVTRDDVADGGAAVFAETIRLIKKLNPTTSVEVLIPDFQGSSRSLDIVLAARPDILNHNVETVPRLYPHIRLHASYTRSLQLLLAAHRTAPDIPTKSGLMLGFGERWSEIIAVLSDLRKHQCQMVTIGQYLAPSATHHEVKKYYHPQEFEQLAEIARTMGFSTINSGPLVRSSYRAHKVDKRT</sequence>
<keyword evidence="4 8" id="KW-0479">Metal-binding</keyword>
<feature type="binding site" evidence="8">
    <location>
        <position position="55"/>
    </location>
    <ligand>
        <name>[4Fe-4S] cluster</name>
        <dbReference type="ChEBI" id="CHEBI:49883"/>
        <label>1</label>
    </ligand>
</feature>
<evidence type="ECO:0000256" key="6">
    <source>
        <dbReference type="ARBA" id="ARBA00023014"/>
    </source>
</evidence>
<dbReference type="GO" id="GO:0016992">
    <property type="term" value="F:lipoate synthase activity"/>
    <property type="evidence" value="ECO:0007669"/>
    <property type="project" value="UniProtKB-EC"/>
</dbReference>
<feature type="binding site" evidence="8">
    <location>
        <position position="49"/>
    </location>
    <ligand>
        <name>[4Fe-4S] cluster</name>
        <dbReference type="ChEBI" id="CHEBI:49883"/>
        <label>1</label>
    </ligand>
</feature>
<feature type="binding site" evidence="8">
    <location>
        <position position="70"/>
    </location>
    <ligand>
        <name>[4Fe-4S] cluster</name>
        <dbReference type="ChEBI" id="CHEBI:49883"/>
        <label>2</label>
        <note>4Fe-4S-S-AdoMet</note>
    </ligand>
</feature>
<feature type="binding site" evidence="8">
    <location>
        <position position="44"/>
    </location>
    <ligand>
        <name>[4Fe-4S] cluster</name>
        <dbReference type="ChEBI" id="CHEBI:49883"/>
        <label>1</label>
    </ligand>
</feature>
<reference evidence="10 11" key="1">
    <citation type="submission" date="2024-09" db="EMBL/GenBank/DDBJ databases">
        <title>Laminarin stimulates single cell rates of sulfate reduction while oxygen inhibits transcriptomic activity in coastal marine sediment.</title>
        <authorList>
            <person name="Lindsay M."/>
            <person name="Orcutt B."/>
            <person name="Emerson D."/>
            <person name="Stepanauskas R."/>
            <person name="D'Angelo T."/>
        </authorList>
    </citation>
    <scope>NUCLEOTIDE SEQUENCE [LARGE SCALE GENOMIC DNA]</scope>
    <source>
        <strain evidence="10">SAG AM-311-K15</strain>
    </source>
</reference>
<keyword evidence="1 8" id="KW-0004">4Fe-4S</keyword>
<evidence type="ECO:0000256" key="2">
    <source>
        <dbReference type="ARBA" id="ARBA00022679"/>
    </source>
</evidence>
<dbReference type="InterPro" id="IPR058240">
    <property type="entry name" value="rSAM_sf"/>
</dbReference>
<dbReference type="InterPro" id="IPR003698">
    <property type="entry name" value="Lipoyl_synth"/>
</dbReference>
<dbReference type="InterPro" id="IPR031691">
    <property type="entry name" value="LIAS_N"/>
</dbReference>
<evidence type="ECO:0000256" key="1">
    <source>
        <dbReference type="ARBA" id="ARBA00022485"/>
    </source>
</evidence>
<keyword evidence="3 8" id="KW-0949">S-adenosyl-L-methionine</keyword>
<keyword evidence="2 8" id="KW-0808">Transferase</keyword>
<keyword evidence="5 8" id="KW-0408">Iron</keyword>
<proteinExistence type="inferred from homology"/>
<dbReference type="Pfam" id="PF16881">
    <property type="entry name" value="LIAS_N"/>
    <property type="match status" value="1"/>
</dbReference>
<accession>A0ABV6YSC4</accession>
<dbReference type="NCBIfam" id="TIGR00510">
    <property type="entry name" value="lipA"/>
    <property type="match status" value="1"/>
</dbReference>
<keyword evidence="11" id="KW-1185">Reference proteome</keyword>
<dbReference type="InterPro" id="IPR013785">
    <property type="entry name" value="Aldolase_TIM"/>
</dbReference>
<comment type="cofactor">
    <cofactor evidence="8">
        <name>[4Fe-4S] cluster</name>
        <dbReference type="ChEBI" id="CHEBI:49883"/>
    </cofactor>
    <text evidence="8">Binds 2 [4Fe-4S] clusters per subunit. One cluster is coordinated with 3 cysteines and an exchangeable S-adenosyl-L-methionine.</text>
</comment>
<feature type="binding site" evidence="8">
    <location>
        <position position="77"/>
    </location>
    <ligand>
        <name>[4Fe-4S] cluster</name>
        <dbReference type="ChEBI" id="CHEBI:49883"/>
        <label>2</label>
        <note>4Fe-4S-S-AdoMet</note>
    </ligand>
</feature>
<keyword evidence="8" id="KW-0963">Cytoplasm</keyword>
<dbReference type="PROSITE" id="PS51918">
    <property type="entry name" value="RADICAL_SAM"/>
    <property type="match status" value="1"/>
</dbReference>
<dbReference type="PANTHER" id="PTHR10949">
    <property type="entry name" value="LIPOYL SYNTHASE"/>
    <property type="match status" value="1"/>
</dbReference>
<dbReference type="PIRSF" id="PIRSF005963">
    <property type="entry name" value="Lipoyl_synth"/>
    <property type="match status" value="1"/>
</dbReference>
<comment type="function">
    <text evidence="8">Catalyzes the radical-mediated insertion of two sulfur atoms into the C-6 and C-8 positions of the octanoyl moiety bound to the lipoyl domains of lipoate-dependent enzymes, thereby converting the octanoylated domains into lipoylated derivatives.</text>
</comment>
<dbReference type="Proteomes" id="UP001594351">
    <property type="component" value="Unassembled WGS sequence"/>
</dbReference>
<evidence type="ECO:0000259" key="9">
    <source>
        <dbReference type="PROSITE" id="PS51918"/>
    </source>
</evidence>
<comment type="subcellular location">
    <subcellularLocation>
        <location evidence="8">Cytoplasm</location>
    </subcellularLocation>
</comment>
<evidence type="ECO:0000256" key="7">
    <source>
        <dbReference type="ARBA" id="ARBA00047326"/>
    </source>
</evidence>
<dbReference type="Pfam" id="PF04055">
    <property type="entry name" value="Radical_SAM"/>
    <property type="match status" value="1"/>
</dbReference>
<organism evidence="10 11">
    <name type="scientific">candidate division CSSED10-310 bacterium</name>
    <dbReference type="NCBI Taxonomy" id="2855610"/>
    <lineage>
        <taxon>Bacteria</taxon>
        <taxon>Bacteria division CSSED10-310</taxon>
    </lineage>
</organism>
<dbReference type="SFLD" id="SFLDG01058">
    <property type="entry name" value="lipoyl_synthase_like"/>
    <property type="match status" value="1"/>
</dbReference>
<feature type="binding site" evidence="8">
    <location>
        <position position="283"/>
    </location>
    <ligand>
        <name>[4Fe-4S] cluster</name>
        <dbReference type="ChEBI" id="CHEBI:49883"/>
        <label>1</label>
    </ligand>
</feature>
<dbReference type="SUPFAM" id="SSF102114">
    <property type="entry name" value="Radical SAM enzymes"/>
    <property type="match status" value="1"/>
</dbReference>
<protein>
    <recommendedName>
        <fullName evidence="8">Lipoyl synthase</fullName>
        <ecNumber evidence="8">2.8.1.8</ecNumber>
    </recommendedName>
    <alternativeName>
        <fullName evidence="8">Lip-syn</fullName>
        <shortName evidence="8">LS</shortName>
    </alternativeName>
    <alternativeName>
        <fullName evidence="8">Lipoate synthase</fullName>
    </alternativeName>
    <alternativeName>
        <fullName evidence="8">Lipoic acid synthase</fullName>
    </alternativeName>
    <alternativeName>
        <fullName evidence="8">Sulfur insertion protein LipA</fullName>
    </alternativeName>
</protein>
<name>A0ABV6YSC4_UNCC1</name>
<evidence type="ECO:0000313" key="10">
    <source>
        <dbReference type="EMBL" id="MFC1849093.1"/>
    </source>
</evidence>
<comment type="caution">
    <text evidence="10">The sequence shown here is derived from an EMBL/GenBank/DDBJ whole genome shotgun (WGS) entry which is preliminary data.</text>
</comment>
<dbReference type="InterPro" id="IPR006638">
    <property type="entry name" value="Elp3/MiaA/NifB-like_rSAM"/>
</dbReference>
<comment type="similarity">
    <text evidence="8">Belongs to the radical SAM superfamily. Lipoyl synthase family.</text>
</comment>
<dbReference type="PANTHER" id="PTHR10949:SF0">
    <property type="entry name" value="LIPOYL SYNTHASE, MITOCHONDRIAL"/>
    <property type="match status" value="1"/>
</dbReference>
<dbReference type="Gene3D" id="3.20.20.70">
    <property type="entry name" value="Aldolase class I"/>
    <property type="match status" value="1"/>
</dbReference>
<evidence type="ECO:0000256" key="8">
    <source>
        <dbReference type="HAMAP-Rule" id="MF_00206"/>
    </source>
</evidence>
<evidence type="ECO:0000256" key="4">
    <source>
        <dbReference type="ARBA" id="ARBA00022723"/>
    </source>
</evidence>
<dbReference type="HAMAP" id="MF_00206">
    <property type="entry name" value="Lipoyl_synth"/>
    <property type="match status" value="1"/>
</dbReference>
<dbReference type="SFLD" id="SFLDF00271">
    <property type="entry name" value="lipoyl_synthase"/>
    <property type="match status" value="1"/>
</dbReference>
<feature type="binding site" evidence="8">
    <location>
        <position position="74"/>
    </location>
    <ligand>
        <name>[4Fe-4S] cluster</name>
        <dbReference type="ChEBI" id="CHEBI:49883"/>
        <label>2</label>
        <note>4Fe-4S-S-AdoMet</note>
    </ligand>
</feature>
<evidence type="ECO:0000256" key="5">
    <source>
        <dbReference type="ARBA" id="ARBA00023004"/>
    </source>
</evidence>
<dbReference type="NCBIfam" id="NF009544">
    <property type="entry name" value="PRK12928.1"/>
    <property type="match status" value="1"/>
</dbReference>
<comment type="pathway">
    <text evidence="8">Protein modification; protein lipoylation via endogenous pathway; protein N(6)-(lipoyl)lysine from octanoyl-[acyl-carrier-protein]: step 2/2.</text>
</comment>
<keyword evidence="6 8" id="KW-0411">Iron-sulfur</keyword>
<dbReference type="EC" id="2.8.1.8" evidence="8"/>
<evidence type="ECO:0000313" key="11">
    <source>
        <dbReference type="Proteomes" id="UP001594351"/>
    </source>
</evidence>
<dbReference type="EMBL" id="JBHPBY010000020">
    <property type="protein sequence ID" value="MFC1849093.1"/>
    <property type="molecule type" value="Genomic_DNA"/>
</dbReference>
<evidence type="ECO:0000256" key="3">
    <source>
        <dbReference type="ARBA" id="ARBA00022691"/>
    </source>
</evidence>
<feature type="domain" description="Radical SAM core" evidence="9">
    <location>
        <begin position="56"/>
        <end position="272"/>
    </location>
</feature>
<dbReference type="CDD" id="cd01335">
    <property type="entry name" value="Radical_SAM"/>
    <property type="match status" value="1"/>
</dbReference>